<dbReference type="InterPro" id="IPR036291">
    <property type="entry name" value="NAD(P)-bd_dom_sf"/>
</dbReference>
<evidence type="ECO:0000259" key="3">
    <source>
        <dbReference type="Pfam" id="PF02317"/>
    </source>
</evidence>
<organism evidence="4 5">
    <name type="scientific">Thalassotalea loyana</name>
    <dbReference type="NCBI Taxonomy" id="280483"/>
    <lineage>
        <taxon>Bacteria</taxon>
        <taxon>Pseudomonadati</taxon>
        <taxon>Pseudomonadota</taxon>
        <taxon>Gammaproteobacteria</taxon>
        <taxon>Alteromonadales</taxon>
        <taxon>Colwelliaceae</taxon>
        <taxon>Thalassotalea</taxon>
    </lineage>
</organism>
<dbReference type="InterPro" id="IPR051729">
    <property type="entry name" value="Opine/Lysopine_DH"/>
</dbReference>
<dbReference type="Pfam" id="PF02317">
    <property type="entry name" value="Octopine_DH"/>
    <property type="match status" value="1"/>
</dbReference>
<feature type="domain" description="Glycerol-3-phosphate dehydrogenase NAD-dependent N-terminal" evidence="2">
    <location>
        <begin position="15"/>
        <end position="123"/>
    </location>
</feature>
<evidence type="ECO:0000313" key="4">
    <source>
        <dbReference type="EMBL" id="GLX86095.1"/>
    </source>
</evidence>
<keyword evidence="5" id="KW-1185">Reference proteome</keyword>
<sequence length="379" mass="40926">MTDKKSTNSLDKTRVSVFGAGNAGLTAAYHFTHQGAQVALYGSKGFDEQIHAISAEGGIQSLNEYRGAKLDYCGFEHIHLATTNIKEAVEFSSVLVLPVPSFAQAPLFREMLPFLSSGQTIVLMPGNYGSLELTQIKNNEGYASLDISFVDAISIPWATRITGNAEIAIFGMKSFLPVAALPASRTAELIEKLQPIFPLQLTPLENVIAAGMENINFGGHPLMTLLNIGLLENFPGEFNYYTDCCSTATAKACEKLDEERLAVGRALNLNLKTELDAMNELYGMSATSVYELNKTSETHGNVNSAPDSAKSRYITEDAPYLLVPCAQLAKLSGVDVPIINSVLHLTSALNDDNYFKSGRTLSKMGLEGKTPAEIVNLVS</sequence>
<dbReference type="SUPFAM" id="SSF48179">
    <property type="entry name" value="6-phosphogluconate dehydrogenase C-terminal domain-like"/>
    <property type="match status" value="1"/>
</dbReference>
<dbReference type="PANTHER" id="PTHR38015">
    <property type="entry name" value="BLR6086 PROTEIN"/>
    <property type="match status" value="1"/>
</dbReference>
<name>A0ABQ6HH65_9GAMM</name>
<accession>A0ABQ6HH65</accession>
<evidence type="ECO:0000256" key="1">
    <source>
        <dbReference type="ARBA" id="ARBA00023002"/>
    </source>
</evidence>
<dbReference type="InterPro" id="IPR013328">
    <property type="entry name" value="6PGD_dom2"/>
</dbReference>
<dbReference type="Pfam" id="PF01210">
    <property type="entry name" value="NAD_Gly3P_dh_N"/>
    <property type="match status" value="1"/>
</dbReference>
<keyword evidence="1" id="KW-0560">Oxidoreductase</keyword>
<dbReference type="Gene3D" id="1.10.1040.10">
    <property type="entry name" value="N-(1-d-carboxylethyl)-l-norvaline Dehydrogenase, domain 2"/>
    <property type="match status" value="1"/>
</dbReference>
<dbReference type="InterPro" id="IPR003421">
    <property type="entry name" value="Opine_DH"/>
</dbReference>
<proteinExistence type="predicted"/>
<dbReference type="SUPFAM" id="SSF51735">
    <property type="entry name" value="NAD(P)-binding Rossmann-fold domains"/>
    <property type="match status" value="1"/>
</dbReference>
<evidence type="ECO:0000313" key="5">
    <source>
        <dbReference type="Proteomes" id="UP001157134"/>
    </source>
</evidence>
<evidence type="ECO:0000259" key="2">
    <source>
        <dbReference type="Pfam" id="PF01210"/>
    </source>
</evidence>
<dbReference type="RefSeq" id="WP_284298797.1">
    <property type="nucleotide sequence ID" value="NZ_BSSV01000005.1"/>
</dbReference>
<gene>
    <name evidence="4" type="ORF">tloyanaT_23480</name>
</gene>
<comment type="caution">
    <text evidence="4">The sequence shown here is derived from an EMBL/GenBank/DDBJ whole genome shotgun (WGS) entry which is preliminary data.</text>
</comment>
<dbReference type="Proteomes" id="UP001157134">
    <property type="component" value="Unassembled WGS sequence"/>
</dbReference>
<reference evidence="4 5" key="1">
    <citation type="submission" date="2023-03" db="EMBL/GenBank/DDBJ databases">
        <title>Thalassotalea loyana LMG 22536T draft genome sequence.</title>
        <authorList>
            <person name="Sawabe T."/>
        </authorList>
    </citation>
    <scope>NUCLEOTIDE SEQUENCE [LARGE SCALE GENOMIC DNA]</scope>
    <source>
        <strain evidence="4 5">LMG 22536</strain>
    </source>
</reference>
<dbReference type="Gene3D" id="3.40.50.720">
    <property type="entry name" value="NAD(P)-binding Rossmann-like Domain"/>
    <property type="match status" value="1"/>
</dbReference>
<dbReference type="InterPro" id="IPR008927">
    <property type="entry name" value="6-PGluconate_DH-like_C_sf"/>
</dbReference>
<dbReference type="EMBL" id="BSSV01000005">
    <property type="protein sequence ID" value="GLX86095.1"/>
    <property type="molecule type" value="Genomic_DNA"/>
</dbReference>
<dbReference type="InterPro" id="IPR011128">
    <property type="entry name" value="G3P_DH_NAD-dep_N"/>
</dbReference>
<protein>
    <submittedName>
        <fullName evidence="4">Octopine dehydrogenase</fullName>
    </submittedName>
</protein>
<feature type="domain" description="Opine dehydrogenase" evidence="3">
    <location>
        <begin position="204"/>
        <end position="349"/>
    </location>
</feature>
<dbReference type="PANTHER" id="PTHR38015:SF1">
    <property type="entry name" value="OPINE DEHYDROGENASE DOMAIN-CONTAINING PROTEIN"/>
    <property type="match status" value="1"/>
</dbReference>